<dbReference type="EMBL" id="JABWDY010024307">
    <property type="protein sequence ID" value="KAF5190347.1"/>
    <property type="molecule type" value="Genomic_DNA"/>
</dbReference>
<dbReference type="AlphaFoldDB" id="A0A7J6W075"/>
<organism evidence="1 2">
    <name type="scientific">Thalictrum thalictroides</name>
    <name type="common">Rue-anemone</name>
    <name type="synonym">Anemone thalictroides</name>
    <dbReference type="NCBI Taxonomy" id="46969"/>
    <lineage>
        <taxon>Eukaryota</taxon>
        <taxon>Viridiplantae</taxon>
        <taxon>Streptophyta</taxon>
        <taxon>Embryophyta</taxon>
        <taxon>Tracheophyta</taxon>
        <taxon>Spermatophyta</taxon>
        <taxon>Magnoliopsida</taxon>
        <taxon>Ranunculales</taxon>
        <taxon>Ranunculaceae</taxon>
        <taxon>Thalictroideae</taxon>
        <taxon>Thalictrum</taxon>
    </lineage>
</organism>
<evidence type="ECO:0000313" key="2">
    <source>
        <dbReference type="Proteomes" id="UP000554482"/>
    </source>
</evidence>
<evidence type="ECO:0000313" key="1">
    <source>
        <dbReference type="EMBL" id="KAF5190347.1"/>
    </source>
</evidence>
<proteinExistence type="predicted"/>
<reference evidence="1 2" key="1">
    <citation type="submission" date="2020-06" db="EMBL/GenBank/DDBJ databases">
        <title>Transcriptomic and genomic resources for Thalictrum thalictroides and T. hernandezii: Facilitating candidate gene discovery in an emerging model plant lineage.</title>
        <authorList>
            <person name="Arias T."/>
            <person name="Riano-Pachon D.M."/>
            <person name="Di Stilio V.S."/>
        </authorList>
    </citation>
    <scope>NUCLEOTIDE SEQUENCE [LARGE SCALE GENOMIC DNA]</scope>
    <source>
        <strain evidence="2">cv. WT478/WT964</strain>
        <tissue evidence="1">Leaves</tissue>
    </source>
</reference>
<sequence length="81" mass="9269">MTDVFHSKQKRINTKVTETESLDTKSETQSDIKSVNLGCFSYEITNRVLYVMGKADFIDFFTLDVTKTDPGYEFTNQSNAK</sequence>
<keyword evidence="2" id="KW-1185">Reference proteome</keyword>
<accession>A0A7J6W075</accession>
<comment type="caution">
    <text evidence="1">The sequence shown here is derived from an EMBL/GenBank/DDBJ whole genome shotgun (WGS) entry which is preliminary data.</text>
</comment>
<dbReference type="Proteomes" id="UP000554482">
    <property type="component" value="Unassembled WGS sequence"/>
</dbReference>
<protein>
    <submittedName>
        <fullName evidence="1">Uncharacterized protein</fullName>
    </submittedName>
</protein>
<gene>
    <name evidence="1" type="ORF">FRX31_020056</name>
</gene>
<name>A0A7J6W075_THATH</name>